<feature type="domain" description="G-protein coupled receptors family 1 profile" evidence="6">
    <location>
        <begin position="43"/>
        <end position="241"/>
    </location>
</feature>
<evidence type="ECO:0000256" key="1">
    <source>
        <dbReference type="ARBA" id="ARBA00004370"/>
    </source>
</evidence>
<dbReference type="InterPro" id="IPR052954">
    <property type="entry name" value="GPCR-Ligand_Int"/>
</dbReference>
<dbReference type="GO" id="GO:0016020">
    <property type="term" value="C:membrane"/>
    <property type="evidence" value="ECO:0007669"/>
    <property type="project" value="UniProtKB-SubCell"/>
</dbReference>
<feature type="transmembrane region" description="Helical" evidence="5">
    <location>
        <begin position="71"/>
        <end position="90"/>
    </location>
</feature>
<evidence type="ECO:0000256" key="4">
    <source>
        <dbReference type="ARBA" id="ARBA00023136"/>
    </source>
</evidence>
<dbReference type="AlphaFoldDB" id="A0AAE0Y266"/>
<gene>
    <name evidence="7" type="ORF">RRG08_022096</name>
</gene>
<feature type="transmembrane region" description="Helical" evidence="5">
    <location>
        <begin position="36"/>
        <end position="59"/>
    </location>
</feature>
<keyword evidence="4 5" id="KW-0472">Membrane</keyword>
<dbReference type="SUPFAM" id="SSF81321">
    <property type="entry name" value="Family A G protein-coupled receptor-like"/>
    <property type="match status" value="1"/>
</dbReference>
<dbReference type="PANTHER" id="PTHR46641">
    <property type="entry name" value="FMRFAMIDE RECEPTOR-RELATED"/>
    <property type="match status" value="1"/>
</dbReference>
<dbReference type="Gene3D" id="1.20.1070.10">
    <property type="entry name" value="Rhodopsin 7-helix transmembrane proteins"/>
    <property type="match status" value="1"/>
</dbReference>
<comment type="caution">
    <text evidence="7">The sequence shown here is derived from an EMBL/GenBank/DDBJ whole genome shotgun (WGS) entry which is preliminary data.</text>
</comment>
<comment type="subcellular location">
    <subcellularLocation>
        <location evidence="1">Membrane</location>
    </subcellularLocation>
</comment>
<evidence type="ECO:0000256" key="5">
    <source>
        <dbReference type="SAM" id="Phobius"/>
    </source>
</evidence>
<keyword evidence="3 5" id="KW-1133">Transmembrane helix</keyword>
<name>A0AAE0Y266_9GAST</name>
<feature type="transmembrane region" description="Helical" evidence="5">
    <location>
        <begin position="184"/>
        <end position="200"/>
    </location>
</feature>
<organism evidence="7 8">
    <name type="scientific">Elysia crispata</name>
    <name type="common">lettuce slug</name>
    <dbReference type="NCBI Taxonomy" id="231223"/>
    <lineage>
        <taxon>Eukaryota</taxon>
        <taxon>Metazoa</taxon>
        <taxon>Spiralia</taxon>
        <taxon>Lophotrochozoa</taxon>
        <taxon>Mollusca</taxon>
        <taxon>Gastropoda</taxon>
        <taxon>Heterobranchia</taxon>
        <taxon>Euthyneura</taxon>
        <taxon>Panpulmonata</taxon>
        <taxon>Sacoglossa</taxon>
        <taxon>Placobranchoidea</taxon>
        <taxon>Plakobranchidae</taxon>
        <taxon>Elysia</taxon>
    </lineage>
</organism>
<evidence type="ECO:0000256" key="3">
    <source>
        <dbReference type="ARBA" id="ARBA00022989"/>
    </source>
</evidence>
<accession>A0AAE0Y266</accession>
<proteinExistence type="predicted"/>
<evidence type="ECO:0000256" key="2">
    <source>
        <dbReference type="ARBA" id="ARBA00022692"/>
    </source>
</evidence>
<dbReference type="Proteomes" id="UP001283361">
    <property type="component" value="Unassembled WGS sequence"/>
</dbReference>
<feature type="transmembrane region" description="Helical" evidence="5">
    <location>
        <begin position="143"/>
        <end position="164"/>
    </location>
</feature>
<dbReference type="PROSITE" id="PS50262">
    <property type="entry name" value="G_PROTEIN_RECEP_F1_2"/>
    <property type="match status" value="1"/>
</dbReference>
<evidence type="ECO:0000259" key="6">
    <source>
        <dbReference type="PROSITE" id="PS50262"/>
    </source>
</evidence>
<sequence length="268" mass="30083">MVWIPSLLTIIVSFDPSVTYVLLWIVDVYLQPCGEALHSIGSWITVIVTLERLCCIMFPLKVKLIFTRKSIAYLILAAFAYETITTSVYFHGYSIQQRALAKYIDAIQRNGTHSPSSGLPAGFYHGVHVQSLALMAGCSGPNYVLYALIVVETVVLVIVFTRSVRARKSLVAKQGTTKMSKKEVRLIQSVVAVCVIYFLTCTPKNLFDTVVYLKLFAIGPFFGLTAQFVKSFNHAMNIFAYLSINSHFRAQFKSLFCFCCIDRRSVLK</sequence>
<protein>
    <recommendedName>
        <fullName evidence="6">G-protein coupled receptors family 1 profile domain-containing protein</fullName>
    </recommendedName>
</protein>
<dbReference type="InterPro" id="IPR017452">
    <property type="entry name" value="GPCR_Rhodpsn_7TM"/>
</dbReference>
<keyword evidence="2 5" id="KW-0812">Transmembrane</keyword>
<evidence type="ECO:0000313" key="7">
    <source>
        <dbReference type="EMBL" id="KAK3729783.1"/>
    </source>
</evidence>
<keyword evidence="8" id="KW-1185">Reference proteome</keyword>
<reference evidence="7" key="1">
    <citation type="journal article" date="2023" name="G3 (Bethesda)">
        <title>A reference genome for the long-term kleptoplast-retaining sea slug Elysia crispata morphotype clarki.</title>
        <authorList>
            <person name="Eastman K.E."/>
            <person name="Pendleton A.L."/>
            <person name="Shaikh M.A."/>
            <person name="Suttiyut T."/>
            <person name="Ogas R."/>
            <person name="Tomko P."/>
            <person name="Gavelis G."/>
            <person name="Widhalm J.R."/>
            <person name="Wisecaver J.H."/>
        </authorList>
    </citation>
    <scope>NUCLEOTIDE SEQUENCE</scope>
    <source>
        <strain evidence="7">ECLA1</strain>
    </source>
</reference>
<feature type="transmembrane region" description="Helical" evidence="5">
    <location>
        <begin position="212"/>
        <end position="229"/>
    </location>
</feature>
<feature type="transmembrane region" description="Helical" evidence="5">
    <location>
        <begin position="7"/>
        <end position="30"/>
    </location>
</feature>
<dbReference type="EMBL" id="JAWDGP010007114">
    <property type="protein sequence ID" value="KAK3729783.1"/>
    <property type="molecule type" value="Genomic_DNA"/>
</dbReference>
<evidence type="ECO:0000313" key="8">
    <source>
        <dbReference type="Proteomes" id="UP001283361"/>
    </source>
</evidence>